<evidence type="ECO:0000313" key="1">
    <source>
        <dbReference type="EMBL" id="KAK9161514.1"/>
    </source>
</evidence>
<reference evidence="1 2" key="1">
    <citation type="submission" date="2024-01" db="EMBL/GenBank/DDBJ databases">
        <title>Genome assemblies of Stephania.</title>
        <authorList>
            <person name="Yang L."/>
        </authorList>
    </citation>
    <scope>NUCLEOTIDE SEQUENCE [LARGE SCALE GENOMIC DNA]</scope>
    <source>
        <strain evidence="1">YNDBR</strain>
        <tissue evidence="1">Leaf</tissue>
    </source>
</reference>
<name>A0AAP0Q0M6_9MAGN</name>
<sequence length="55" mass="6498">MEAPLEQISLKNILGELKRLRYETFIKQVIKALGELKKIEFKFVILKLQKQVNLL</sequence>
<comment type="caution">
    <text evidence="1">The sequence shown here is derived from an EMBL/GenBank/DDBJ whole genome shotgun (WGS) entry which is preliminary data.</text>
</comment>
<dbReference type="EMBL" id="JBBNAF010000003">
    <property type="protein sequence ID" value="KAK9161514.1"/>
    <property type="molecule type" value="Genomic_DNA"/>
</dbReference>
<proteinExistence type="predicted"/>
<dbReference type="AlphaFoldDB" id="A0AAP0Q0M6"/>
<dbReference type="Proteomes" id="UP001420932">
    <property type="component" value="Unassembled WGS sequence"/>
</dbReference>
<organism evidence="1 2">
    <name type="scientific">Stephania yunnanensis</name>
    <dbReference type="NCBI Taxonomy" id="152371"/>
    <lineage>
        <taxon>Eukaryota</taxon>
        <taxon>Viridiplantae</taxon>
        <taxon>Streptophyta</taxon>
        <taxon>Embryophyta</taxon>
        <taxon>Tracheophyta</taxon>
        <taxon>Spermatophyta</taxon>
        <taxon>Magnoliopsida</taxon>
        <taxon>Ranunculales</taxon>
        <taxon>Menispermaceae</taxon>
        <taxon>Menispermoideae</taxon>
        <taxon>Cissampelideae</taxon>
        <taxon>Stephania</taxon>
    </lineage>
</organism>
<evidence type="ECO:0000313" key="2">
    <source>
        <dbReference type="Proteomes" id="UP001420932"/>
    </source>
</evidence>
<protein>
    <submittedName>
        <fullName evidence="1">Uncharacterized protein</fullName>
    </submittedName>
</protein>
<keyword evidence="2" id="KW-1185">Reference proteome</keyword>
<accession>A0AAP0Q0M6</accession>
<gene>
    <name evidence="1" type="ORF">Syun_007855</name>
</gene>